<evidence type="ECO:0000313" key="5">
    <source>
        <dbReference type="Proteomes" id="UP000789595"/>
    </source>
</evidence>
<keyword evidence="1" id="KW-0863">Zinc-finger</keyword>
<name>A0A8J2SPD8_9STRA</name>
<dbReference type="PANTHER" id="PTHR14879">
    <property type="entry name" value="CASPASE REGULATOR, RING FINGER DOMAIN-CONTAINING"/>
    <property type="match status" value="1"/>
</dbReference>
<organism evidence="4 5">
    <name type="scientific">Pelagomonas calceolata</name>
    <dbReference type="NCBI Taxonomy" id="35677"/>
    <lineage>
        <taxon>Eukaryota</taxon>
        <taxon>Sar</taxon>
        <taxon>Stramenopiles</taxon>
        <taxon>Ochrophyta</taxon>
        <taxon>Pelagophyceae</taxon>
        <taxon>Pelagomonadales</taxon>
        <taxon>Pelagomonadaceae</taxon>
        <taxon>Pelagomonas</taxon>
    </lineage>
</organism>
<dbReference type="InterPro" id="IPR001841">
    <property type="entry name" value="Znf_RING"/>
</dbReference>
<dbReference type="PROSITE" id="PS50089">
    <property type="entry name" value="ZF_RING_2"/>
    <property type="match status" value="1"/>
</dbReference>
<dbReference type="Pfam" id="PF13920">
    <property type="entry name" value="zf-C3HC4_3"/>
    <property type="match status" value="1"/>
</dbReference>
<dbReference type="SMART" id="SM00184">
    <property type="entry name" value="RING"/>
    <property type="match status" value="1"/>
</dbReference>
<sequence>MASRRRGGRRARCPPNPPAAPAPAAPAFTFGALPPAAVVPMPMFVVAPPAAPAPAAPAFNAALFAAAPTVFGATSAVSSGSVRAPSTAAPAPAAPLRGRAQLYHEFTSGALCRRYDKEIHALRRLVCGGWMAQWRLLCELGEDPVPPREGGERGPGRARVDPATLADRFAEDILALDAATAQLAGGAAPDAEAAPYASGLAETLLQMEHASGCVRALAAIEVAPRTPAQLREQLDAASEPPEPLEQARVRLANLDPSALAQSDLDTMQRDLATMKQTLEAASERVQREVVRRELAALSGFRSAEEETCVICMDRSPNVTLVPCGHRITCQQCAERLGECPTCRSPITLRQRTFG</sequence>
<dbReference type="Gene3D" id="3.30.40.10">
    <property type="entry name" value="Zinc/RING finger domain, C3HC4 (zinc finger)"/>
    <property type="match status" value="1"/>
</dbReference>
<feature type="compositionally biased region" description="Basic residues" evidence="2">
    <location>
        <begin position="1"/>
        <end position="12"/>
    </location>
</feature>
<dbReference type="OrthoDB" id="1711136at2759"/>
<evidence type="ECO:0000259" key="3">
    <source>
        <dbReference type="PROSITE" id="PS50089"/>
    </source>
</evidence>
<dbReference type="SUPFAM" id="SSF57850">
    <property type="entry name" value="RING/U-box"/>
    <property type="match status" value="1"/>
</dbReference>
<accession>A0A8J2SPD8</accession>
<dbReference type="GO" id="GO:0008270">
    <property type="term" value="F:zinc ion binding"/>
    <property type="evidence" value="ECO:0007669"/>
    <property type="project" value="UniProtKB-KW"/>
</dbReference>
<evidence type="ECO:0000256" key="2">
    <source>
        <dbReference type="SAM" id="MobiDB-lite"/>
    </source>
</evidence>
<dbReference type="Proteomes" id="UP000789595">
    <property type="component" value="Unassembled WGS sequence"/>
</dbReference>
<dbReference type="PANTHER" id="PTHR14879:SF5">
    <property type="entry name" value="RING-TYPE DOMAIN-CONTAINING PROTEIN"/>
    <property type="match status" value="1"/>
</dbReference>
<evidence type="ECO:0000256" key="1">
    <source>
        <dbReference type="PROSITE-ProRule" id="PRU00175"/>
    </source>
</evidence>
<gene>
    <name evidence="4" type="ORF">PECAL_5P08870</name>
</gene>
<dbReference type="InterPro" id="IPR013083">
    <property type="entry name" value="Znf_RING/FYVE/PHD"/>
</dbReference>
<keyword evidence="1" id="KW-0479">Metal-binding</keyword>
<dbReference type="InterPro" id="IPR051728">
    <property type="entry name" value="RING-FYVE_E3_ubiquitin-ligase"/>
</dbReference>
<comment type="caution">
    <text evidence="4">The sequence shown here is derived from an EMBL/GenBank/DDBJ whole genome shotgun (WGS) entry which is preliminary data.</text>
</comment>
<dbReference type="AlphaFoldDB" id="A0A8J2SPD8"/>
<feature type="region of interest" description="Disordered" evidence="2">
    <location>
        <begin position="1"/>
        <end position="20"/>
    </location>
</feature>
<keyword evidence="1" id="KW-0862">Zinc</keyword>
<dbReference type="EMBL" id="CAKKNE010000005">
    <property type="protein sequence ID" value="CAH0376313.1"/>
    <property type="molecule type" value="Genomic_DNA"/>
</dbReference>
<reference evidence="4" key="1">
    <citation type="submission" date="2021-11" db="EMBL/GenBank/DDBJ databases">
        <authorList>
            <consortium name="Genoscope - CEA"/>
            <person name="William W."/>
        </authorList>
    </citation>
    <scope>NUCLEOTIDE SEQUENCE</scope>
</reference>
<keyword evidence="5" id="KW-1185">Reference proteome</keyword>
<protein>
    <recommendedName>
        <fullName evidence="3">RING-type domain-containing protein</fullName>
    </recommendedName>
</protein>
<proteinExistence type="predicted"/>
<evidence type="ECO:0000313" key="4">
    <source>
        <dbReference type="EMBL" id="CAH0376313.1"/>
    </source>
</evidence>
<feature type="domain" description="RING-type" evidence="3">
    <location>
        <begin position="308"/>
        <end position="343"/>
    </location>
</feature>